<keyword evidence="1" id="KW-0812">Transmembrane</keyword>
<evidence type="ECO:0000313" key="2">
    <source>
        <dbReference type="EMBL" id="SYX85042.1"/>
    </source>
</evidence>
<sequence>MLTYLIIFIANFVVAYFYIEYGDYVKVFWLSVYLVTMVFIVDLIKHYMKKRKQ</sequence>
<accession>A0A383REJ9</accession>
<protein>
    <submittedName>
        <fullName evidence="2">Uncharacterized protein</fullName>
    </submittedName>
</protein>
<proteinExistence type="predicted"/>
<evidence type="ECO:0000256" key="1">
    <source>
        <dbReference type="SAM" id="Phobius"/>
    </source>
</evidence>
<feature type="transmembrane region" description="Helical" evidence="1">
    <location>
        <begin position="5"/>
        <end position="21"/>
    </location>
</feature>
<reference evidence="3" key="1">
    <citation type="submission" date="2018-08" db="EMBL/GenBank/DDBJ databases">
        <authorList>
            <person name="Chevrot R."/>
        </authorList>
    </citation>
    <scope>NUCLEOTIDE SEQUENCE [LARGE SCALE GENOMIC DNA]</scope>
</reference>
<dbReference type="EMBL" id="LS992241">
    <property type="protein sequence ID" value="SYX85042.1"/>
    <property type="molecule type" value="Genomic_DNA"/>
</dbReference>
<gene>
    <name evidence="2" type="ORF">PBLR_13464</name>
</gene>
<name>A0A383REJ9_PAEAL</name>
<keyword evidence="1" id="KW-1133">Transmembrane helix</keyword>
<dbReference type="Proteomes" id="UP000304148">
    <property type="component" value="Chromosome"/>
</dbReference>
<dbReference type="AlphaFoldDB" id="A0A383REJ9"/>
<organism evidence="2 3">
    <name type="scientific">Paenibacillus alvei</name>
    <name type="common">Bacillus alvei</name>
    <dbReference type="NCBI Taxonomy" id="44250"/>
    <lineage>
        <taxon>Bacteria</taxon>
        <taxon>Bacillati</taxon>
        <taxon>Bacillota</taxon>
        <taxon>Bacilli</taxon>
        <taxon>Bacillales</taxon>
        <taxon>Paenibacillaceae</taxon>
        <taxon>Paenibacillus</taxon>
    </lineage>
</organism>
<evidence type="ECO:0000313" key="3">
    <source>
        <dbReference type="Proteomes" id="UP000304148"/>
    </source>
</evidence>
<keyword evidence="1" id="KW-0472">Membrane</keyword>
<feature type="transmembrane region" description="Helical" evidence="1">
    <location>
        <begin position="27"/>
        <end position="44"/>
    </location>
</feature>